<dbReference type="OrthoDB" id="2638183at2"/>
<protein>
    <submittedName>
        <fullName evidence="1">Uncharacterized protein</fullName>
    </submittedName>
</protein>
<comment type="caution">
    <text evidence="1">The sequence shown here is derived from an EMBL/GenBank/DDBJ whole genome shotgun (WGS) entry which is preliminary data.</text>
</comment>
<name>A0A7X3FK25_9BACL</name>
<proteinExistence type="predicted"/>
<sequence length="71" mass="8555">MAHNMRLLTDEDFQDAMDRRYLVRVFKNDHIVDSDAVISRFDDTLIVVQTRVSELTYHDRKACEFFTMKKR</sequence>
<dbReference type="EMBL" id="RHLK01000010">
    <property type="protein sequence ID" value="MVP01136.1"/>
    <property type="molecule type" value="Genomic_DNA"/>
</dbReference>
<evidence type="ECO:0000313" key="2">
    <source>
        <dbReference type="Proteomes" id="UP000490800"/>
    </source>
</evidence>
<dbReference type="AlphaFoldDB" id="A0A7X3FK25"/>
<evidence type="ECO:0000313" key="1">
    <source>
        <dbReference type="EMBL" id="MVP01136.1"/>
    </source>
</evidence>
<organism evidence="1 2">
    <name type="scientific">Paenibacillus lutrae</name>
    <dbReference type="NCBI Taxonomy" id="2078573"/>
    <lineage>
        <taxon>Bacteria</taxon>
        <taxon>Bacillati</taxon>
        <taxon>Bacillota</taxon>
        <taxon>Bacilli</taxon>
        <taxon>Bacillales</taxon>
        <taxon>Paenibacillaceae</taxon>
        <taxon>Paenibacillus</taxon>
    </lineage>
</organism>
<reference evidence="1 2" key="1">
    <citation type="journal article" date="2019" name="Microorganisms">
        <title>Paenibacillus lutrae sp. nov., A Chitinolytic Species Isolated from A River Otter in Castril Natural Park, Granada, Spain.</title>
        <authorList>
            <person name="Rodriguez M."/>
            <person name="Reina J.C."/>
            <person name="Bejar V."/>
            <person name="Llamas I."/>
        </authorList>
    </citation>
    <scope>NUCLEOTIDE SEQUENCE [LARGE SCALE GENOMIC DNA]</scope>
    <source>
        <strain evidence="1 2">N10</strain>
    </source>
</reference>
<dbReference type="Proteomes" id="UP000490800">
    <property type="component" value="Unassembled WGS sequence"/>
</dbReference>
<gene>
    <name evidence="1" type="ORF">EDM21_16690</name>
</gene>
<accession>A0A7X3FK25</accession>
<dbReference type="RefSeq" id="WP_157337263.1">
    <property type="nucleotide sequence ID" value="NZ_RHLK01000010.1"/>
</dbReference>
<keyword evidence="2" id="KW-1185">Reference proteome</keyword>